<dbReference type="Proteomes" id="UP000189701">
    <property type="component" value="Unplaced"/>
</dbReference>
<feature type="compositionally biased region" description="Basic residues" evidence="1">
    <location>
        <begin position="166"/>
        <end position="180"/>
    </location>
</feature>
<dbReference type="STRING" id="4096.A0A1U7VEF6"/>
<dbReference type="Pfam" id="PF03004">
    <property type="entry name" value="Transposase_24"/>
    <property type="match status" value="1"/>
</dbReference>
<dbReference type="InterPro" id="IPR004252">
    <property type="entry name" value="Probable_transposase_24"/>
</dbReference>
<sequence>MDDQNYSEAQANDGQSNESNNSAGGNEIQHNDDSSLILDVTIDVPFNNRNQAIGKEGRKLSSFLGIIARTPELTPLYVDNWRNFDKEEKKKLVDFVRKKFSIPKRGEVWILKSLAKKWKAYKCDLKAEYAQKYKTKDALLKNRPSRIPRDQWSGLVSYWLSDKAKRRTQGNRNNRAKQTRPHTGGSKSIATLMNEQAVNGIEPTRVEIFLLTHKKRKDGRLLDDDSVKTIFPDANSGHERVPQTSRMPSVAENAQSSHVTTHFCPSSLLFFQFSCAIHACSLDIPSYSQ</sequence>
<organism evidence="2 3">
    <name type="scientific">Nicotiana sylvestris</name>
    <name type="common">Wood tobacco</name>
    <name type="synonym">South American tobacco</name>
    <dbReference type="NCBI Taxonomy" id="4096"/>
    <lineage>
        <taxon>Eukaryota</taxon>
        <taxon>Viridiplantae</taxon>
        <taxon>Streptophyta</taxon>
        <taxon>Embryophyta</taxon>
        <taxon>Tracheophyta</taxon>
        <taxon>Spermatophyta</taxon>
        <taxon>Magnoliopsida</taxon>
        <taxon>eudicotyledons</taxon>
        <taxon>Gunneridae</taxon>
        <taxon>Pentapetalae</taxon>
        <taxon>asterids</taxon>
        <taxon>lamiids</taxon>
        <taxon>Solanales</taxon>
        <taxon>Solanaceae</taxon>
        <taxon>Nicotianoideae</taxon>
        <taxon>Nicotianeae</taxon>
        <taxon>Nicotiana</taxon>
    </lineage>
</organism>
<dbReference type="PANTHER" id="PTHR33144">
    <property type="entry name" value="OS10G0409366 PROTEIN-RELATED"/>
    <property type="match status" value="1"/>
</dbReference>
<dbReference type="eggNOG" id="ENOG502S1G5">
    <property type="taxonomic scope" value="Eukaryota"/>
</dbReference>
<evidence type="ECO:0000313" key="3">
    <source>
        <dbReference type="RefSeq" id="XP_009760709.1"/>
    </source>
</evidence>
<dbReference type="PANTHER" id="PTHR33144:SF46">
    <property type="entry name" value="OS04G0610000 PROTEIN"/>
    <property type="match status" value="1"/>
</dbReference>
<dbReference type="AlphaFoldDB" id="A0A1U7VEF6"/>
<reference evidence="2" key="1">
    <citation type="journal article" date="2013" name="Genome Biol.">
        <title>Reference genomes and transcriptomes of Nicotiana sylvestris and Nicotiana tomentosiformis.</title>
        <authorList>
            <person name="Sierro N."/>
            <person name="Battey J.N."/>
            <person name="Ouadi S."/>
            <person name="Bovet L."/>
            <person name="Goepfert S."/>
            <person name="Bakaher N."/>
            <person name="Peitsch M.C."/>
            <person name="Ivanov N.V."/>
        </authorList>
    </citation>
    <scope>NUCLEOTIDE SEQUENCE [LARGE SCALE GENOMIC DNA]</scope>
</reference>
<keyword evidence="2" id="KW-1185">Reference proteome</keyword>
<gene>
    <name evidence="3" type="primary">LOC104213017</name>
</gene>
<reference evidence="3" key="2">
    <citation type="submission" date="2025-08" db="UniProtKB">
        <authorList>
            <consortium name="RefSeq"/>
        </authorList>
    </citation>
    <scope>IDENTIFICATION</scope>
    <source>
        <tissue evidence="3">Leaf</tissue>
    </source>
</reference>
<feature type="region of interest" description="Disordered" evidence="1">
    <location>
        <begin position="1"/>
        <end position="30"/>
    </location>
</feature>
<name>A0A1U7VEF6_NICSY</name>
<dbReference type="RefSeq" id="XP_009760709.1">
    <property type="nucleotide sequence ID" value="XM_009762407.1"/>
</dbReference>
<proteinExistence type="predicted"/>
<feature type="compositionally biased region" description="Polar residues" evidence="1">
    <location>
        <begin position="1"/>
        <end position="15"/>
    </location>
</feature>
<evidence type="ECO:0000313" key="2">
    <source>
        <dbReference type="Proteomes" id="UP000189701"/>
    </source>
</evidence>
<evidence type="ECO:0000256" key="1">
    <source>
        <dbReference type="SAM" id="MobiDB-lite"/>
    </source>
</evidence>
<feature type="region of interest" description="Disordered" evidence="1">
    <location>
        <begin position="166"/>
        <end position="187"/>
    </location>
</feature>
<feature type="compositionally biased region" description="Low complexity" evidence="1">
    <location>
        <begin position="16"/>
        <end position="27"/>
    </location>
</feature>
<protein>
    <submittedName>
        <fullName evidence="3">Uncharacterized protein LOC104213017</fullName>
    </submittedName>
</protein>
<accession>A0A1U7VEF6</accession>